<dbReference type="EMBL" id="CP018477">
    <property type="protein sequence ID" value="ASV72934.1"/>
    <property type="molecule type" value="Genomic_DNA"/>
</dbReference>
<dbReference type="AlphaFoldDB" id="A0A286RAD0"/>
<dbReference type="KEGG" id="ttf:THTE_0332"/>
<evidence type="ECO:0000313" key="1">
    <source>
        <dbReference type="EMBL" id="ASV72934.1"/>
    </source>
</evidence>
<gene>
    <name evidence="1" type="ORF">THTE_0332</name>
</gene>
<evidence type="ECO:0000313" key="2">
    <source>
        <dbReference type="Proteomes" id="UP000215086"/>
    </source>
</evidence>
<accession>A0A286RAD0</accession>
<proteinExistence type="predicted"/>
<dbReference type="Proteomes" id="UP000215086">
    <property type="component" value="Chromosome"/>
</dbReference>
<keyword evidence="2" id="KW-1185">Reference proteome</keyword>
<name>A0A286RAD0_9BACT</name>
<protein>
    <submittedName>
        <fullName evidence="1">Uncharacterized protein</fullName>
    </submittedName>
</protein>
<reference evidence="1 2" key="1">
    <citation type="journal article" name="Front. Microbiol.">
        <title>Sugar Metabolism of the First Thermophilic Planctomycete Thermogutta terrifontis: Comparative Genomic and Transcriptomic Approaches.</title>
        <authorList>
            <person name="Elcheninov A.G."/>
            <person name="Menzel P."/>
            <person name="Gudbergsdottir S.R."/>
            <person name="Slesarev A.I."/>
            <person name="Kadnikov V.V."/>
            <person name="Krogh A."/>
            <person name="Bonch-Osmolovskaya E.A."/>
            <person name="Peng X."/>
            <person name="Kublanov I.V."/>
        </authorList>
    </citation>
    <scope>NUCLEOTIDE SEQUENCE [LARGE SCALE GENOMIC DNA]</scope>
    <source>
        <strain evidence="1 2">R1</strain>
    </source>
</reference>
<organism evidence="1 2">
    <name type="scientific">Thermogutta terrifontis</name>
    <dbReference type="NCBI Taxonomy" id="1331910"/>
    <lineage>
        <taxon>Bacteria</taxon>
        <taxon>Pseudomonadati</taxon>
        <taxon>Planctomycetota</taxon>
        <taxon>Planctomycetia</taxon>
        <taxon>Pirellulales</taxon>
        <taxon>Thermoguttaceae</taxon>
        <taxon>Thermogutta</taxon>
    </lineage>
</organism>
<sequence length="39" mass="4100">MWGRFMNRPKIPSSVPNGMSVGHVGDVFGLVAPGTLMVG</sequence>